<gene>
    <name evidence="3" type="ORF">CH333_09525</name>
</gene>
<keyword evidence="1" id="KW-0472">Membrane</keyword>
<feature type="domain" description="Urease accessory protein UreH-like transmembrane" evidence="2">
    <location>
        <begin position="15"/>
        <end position="211"/>
    </location>
</feature>
<evidence type="ECO:0000313" key="3">
    <source>
        <dbReference type="EMBL" id="OYD13936.1"/>
    </source>
</evidence>
<feature type="transmembrane region" description="Helical" evidence="1">
    <location>
        <begin position="89"/>
        <end position="107"/>
    </location>
</feature>
<dbReference type="Proteomes" id="UP000215215">
    <property type="component" value="Unassembled WGS sequence"/>
</dbReference>
<reference evidence="3 4" key="1">
    <citation type="submission" date="2017-07" db="EMBL/GenBank/DDBJ databases">
        <title>Recovery of genomes from metagenomes via a dereplication, aggregation, and scoring strategy.</title>
        <authorList>
            <person name="Sieber C.M."/>
            <person name="Probst A.J."/>
            <person name="Sharrar A."/>
            <person name="Thomas B.C."/>
            <person name="Hess M."/>
            <person name="Tringe S.G."/>
            <person name="Banfield J.F."/>
        </authorList>
    </citation>
    <scope>NUCLEOTIDE SEQUENCE [LARGE SCALE GENOMIC DNA]</scope>
    <source>
        <strain evidence="3">JGI_Cruoil_03_44_89</strain>
    </source>
</reference>
<protein>
    <recommendedName>
        <fullName evidence="2">Urease accessory protein UreH-like transmembrane domain-containing protein</fullName>
    </recommendedName>
</protein>
<feature type="transmembrane region" description="Helical" evidence="1">
    <location>
        <begin position="161"/>
        <end position="186"/>
    </location>
</feature>
<sequence>MEMNQIDFLSNGAKLFVAGFTMGWGPCLTYNAPLLLPYIGATERNWQGGLKVAFLFSIGKLLALAILGGLATIAFSFINRFFPPQKSGWLYLIVAFLMIVMGVLIILGKGFRLKIGKGTLDRGNRNMFLFGFLMGLAPCAPYVAILSYIACVAENTILAGIIYAALFAAGTAIAPLVLGTLVGIIPNKLFRREKYLKAFQVLCGVILVFFGSQLVYYVLNLLI</sequence>
<evidence type="ECO:0000259" key="2">
    <source>
        <dbReference type="Pfam" id="PF13386"/>
    </source>
</evidence>
<proteinExistence type="predicted"/>
<evidence type="ECO:0000256" key="1">
    <source>
        <dbReference type="SAM" id="Phobius"/>
    </source>
</evidence>
<comment type="caution">
    <text evidence="3">The sequence shown here is derived from an EMBL/GenBank/DDBJ whole genome shotgun (WGS) entry which is preliminary data.</text>
</comment>
<feature type="transmembrane region" description="Helical" evidence="1">
    <location>
        <begin position="128"/>
        <end position="149"/>
    </location>
</feature>
<dbReference type="AlphaFoldDB" id="A0A235BP51"/>
<evidence type="ECO:0000313" key="4">
    <source>
        <dbReference type="Proteomes" id="UP000215215"/>
    </source>
</evidence>
<keyword evidence="1" id="KW-0812">Transmembrane</keyword>
<keyword evidence="1" id="KW-1133">Transmembrane helix</keyword>
<feature type="transmembrane region" description="Helical" evidence="1">
    <location>
        <begin position="52"/>
        <end position="77"/>
    </location>
</feature>
<dbReference type="EMBL" id="NOZQ01000210">
    <property type="protein sequence ID" value="OYD13936.1"/>
    <property type="molecule type" value="Genomic_DNA"/>
</dbReference>
<accession>A0A235BP51</accession>
<feature type="transmembrane region" description="Helical" evidence="1">
    <location>
        <begin position="198"/>
        <end position="219"/>
    </location>
</feature>
<dbReference type="InterPro" id="IPR039447">
    <property type="entry name" value="UreH-like_TM_dom"/>
</dbReference>
<name>A0A235BP51_UNCW3</name>
<organism evidence="3 4">
    <name type="scientific">candidate division WOR-3 bacterium JGI_Cruoil_03_44_89</name>
    <dbReference type="NCBI Taxonomy" id="1973748"/>
    <lineage>
        <taxon>Bacteria</taxon>
        <taxon>Bacteria division WOR-3</taxon>
    </lineage>
</organism>
<feature type="transmembrane region" description="Helical" evidence="1">
    <location>
        <begin position="15"/>
        <end position="40"/>
    </location>
</feature>
<dbReference type="Pfam" id="PF13386">
    <property type="entry name" value="DsbD_2"/>
    <property type="match status" value="1"/>
</dbReference>